<dbReference type="CDD" id="cd04187">
    <property type="entry name" value="DPM1_like_bac"/>
    <property type="match status" value="1"/>
</dbReference>
<keyword evidence="6 9" id="KW-1133">Transmembrane helix</keyword>
<dbReference type="EMBL" id="CP022530">
    <property type="protein sequence ID" value="ASP37498.1"/>
    <property type="molecule type" value="Genomic_DNA"/>
</dbReference>
<evidence type="ECO:0000256" key="3">
    <source>
        <dbReference type="ARBA" id="ARBA00022676"/>
    </source>
</evidence>
<evidence type="ECO:0000256" key="1">
    <source>
        <dbReference type="ARBA" id="ARBA00004651"/>
    </source>
</evidence>
<dbReference type="FunFam" id="3.90.550.10:FF:000079">
    <property type="entry name" value="Probable glycosyl transferase"/>
    <property type="match status" value="1"/>
</dbReference>
<keyword evidence="4 11" id="KW-0808">Transferase</keyword>
<keyword evidence="2" id="KW-1003">Cell membrane</keyword>
<comment type="subcellular location">
    <subcellularLocation>
        <location evidence="1">Cell membrane</location>
        <topology evidence="1">Multi-pass membrane protein</topology>
    </subcellularLocation>
</comment>
<keyword evidence="7 9" id="KW-0472">Membrane</keyword>
<dbReference type="AlphaFoldDB" id="A0A222FER2"/>
<evidence type="ECO:0000259" key="10">
    <source>
        <dbReference type="Pfam" id="PF00535"/>
    </source>
</evidence>
<name>A0A222FER2_9GAMM</name>
<dbReference type="SUPFAM" id="SSF53448">
    <property type="entry name" value="Nucleotide-diphospho-sugar transferases"/>
    <property type="match status" value="1"/>
</dbReference>
<organism evidence="11 12">
    <name type="scientific">Bacterioplanes sanyensis</name>
    <dbReference type="NCBI Taxonomy" id="1249553"/>
    <lineage>
        <taxon>Bacteria</taxon>
        <taxon>Pseudomonadati</taxon>
        <taxon>Pseudomonadota</taxon>
        <taxon>Gammaproteobacteria</taxon>
        <taxon>Oceanospirillales</taxon>
        <taxon>Oceanospirillaceae</taxon>
        <taxon>Bacterioplanes</taxon>
    </lineage>
</organism>
<evidence type="ECO:0000313" key="12">
    <source>
        <dbReference type="Proteomes" id="UP000202440"/>
    </source>
</evidence>
<sequence length="323" mass="36498">MSAASLTTTPLVSLVVPVFNEQESIPVFIDAIINERQQWDFDTEIIFVDDGSSDQSLTLLRQAAEQYDFIQYVSFSRNFGKEIALSAGLDHARGDAAVMLDVDLQHPLATIPEFVDKWQNEGYDMVYGLRNLDNQETWLKRATSRLFYKLFNLMAHSPLPEGGGDFRLLDRKVIDALCAMPERNRFMKGLYAWVGFKSVGIRYEQPARELGESKFNYWKLWNFALDGLVSFSTWPLRMWSYVGGVVAVLAFIYASLIVIKTLVSGVDVPGYASMLTGVLFLGGMQLLSIGVIGEYLGRLFVETKNRPLYVVAEKRTHTKEDAE</sequence>
<gene>
    <name evidence="11" type="ORF">CHH28_01890</name>
</gene>
<feature type="transmembrane region" description="Helical" evidence="9">
    <location>
        <begin position="271"/>
        <end position="296"/>
    </location>
</feature>
<dbReference type="InterPro" id="IPR001173">
    <property type="entry name" value="Glyco_trans_2-like"/>
</dbReference>
<dbReference type="PANTHER" id="PTHR48090">
    <property type="entry name" value="UNDECAPRENYL-PHOSPHATE 4-DEOXY-4-FORMAMIDO-L-ARABINOSE TRANSFERASE-RELATED"/>
    <property type="match status" value="1"/>
</dbReference>
<evidence type="ECO:0000256" key="5">
    <source>
        <dbReference type="ARBA" id="ARBA00022692"/>
    </source>
</evidence>
<dbReference type="Gene3D" id="3.90.550.10">
    <property type="entry name" value="Spore Coat Polysaccharide Biosynthesis Protein SpsA, Chain A"/>
    <property type="match status" value="1"/>
</dbReference>
<dbReference type="InterPro" id="IPR050256">
    <property type="entry name" value="Glycosyltransferase_2"/>
</dbReference>
<evidence type="ECO:0000256" key="2">
    <source>
        <dbReference type="ARBA" id="ARBA00022475"/>
    </source>
</evidence>
<protein>
    <submittedName>
        <fullName evidence="11">Glycosyltransferase</fullName>
    </submittedName>
</protein>
<evidence type="ECO:0000256" key="6">
    <source>
        <dbReference type="ARBA" id="ARBA00022989"/>
    </source>
</evidence>
<comment type="similarity">
    <text evidence="8">Belongs to the glycosyltransferase 2 family. GtrB subfamily.</text>
</comment>
<evidence type="ECO:0000256" key="4">
    <source>
        <dbReference type="ARBA" id="ARBA00022679"/>
    </source>
</evidence>
<dbReference type="RefSeq" id="WP_094058716.1">
    <property type="nucleotide sequence ID" value="NZ_CP022530.1"/>
</dbReference>
<dbReference type="InterPro" id="IPR029044">
    <property type="entry name" value="Nucleotide-diphossugar_trans"/>
</dbReference>
<dbReference type="GO" id="GO:0016757">
    <property type="term" value="F:glycosyltransferase activity"/>
    <property type="evidence" value="ECO:0007669"/>
    <property type="project" value="UniProtKB-KW"/>
</dbReference>
<feature type="domain" description="Glycosyltransferase 2-like" evidence="10">
    <location>
        <begin position="13"/>
        <end position="176"/>
    </location>
</feature>
<dbReference type="GO" id="GO:0005886">
    <property type="term" value="C:plasma membrane"/>
    <property type="evidence" value="ECO:0007669"/>
    <property type="project" value="UniProtKB-SubCell"/>
</dbReference>
<keyword evidence="3" id="KW-0328">Glycosyltransferase</keyword>
<dbReference type="Proteomes" id="UP000202440">
    <property type="component" value="Chromosome"/>
</dbReference>
<reference evidence="11 12" key="1">
    <citation type="submission" date="2017-07" db="EMBL/GenBank/DDBJ databases">
        <title>Annotated genome sequence of Bacterioplanes sanyensis isolated from Red Sea.</title>
        <authorList>
            <person name="Rehman Z.U."/>
        </authorList>
    </citation>
    <scope>NUCLEOTIDE SEQUENCE [LARGE SCALE GENOMIC DNA]</scope>
    <source>
        <strain evidence="11 12">NV9</strain>
    </source>
</reference>
<feature type="transmembrane region" description="Helical" evidence="9">
    <location>
        <begin position="238"/>
        <end position="259"/>
    </location>
</feature>
<dbReference type="OrthoDB" id="9811884at2"/>
<evidence type="ECO:0000256" key="9">
    <source>
        <dbReference type="SAM" id="Phobius"/>
    </source>
</evidence>
<keyword evidence="12" id="KW-1185">Reference proteome</keyword>
<evidence type="ECO:0000256" key="8">
    <source>
        <dbReference type="ARBA" id="ARBA00038152"/>
    </source>
</evidence>
<evidence type="ECO:0000313" key="11">
    <source>
        <dbReference type="EMBL" id="ASP37498.1"/>
    </source>
</evidence>
<dbReference type="KEGG" id="bsan:CHH28_01890"/>
<evidence type="ECO:0000256" key="7">
    <source>
        <dbReference type="ARBA" id="ARBA00023136"/>
    </source>
</evidence>
<dbReference type="PANTHER" id="PTHR48090:SF8">
    <property type="entry name" value="GLYCOSYLTRANSFERASE CSBB-RELATED"/>
    <property type="match status" value="1"/>
</dbReference>
<keyword evidence="5 9" id="KW-0812">Transmembrane</keyword>
<dbReference type="Pfam" id="PF00535">
    <property type="entry name" value="Glycos_transf_2"/>
    <property type="match status" value="1"/>
</dbReference>
<accession>A0A222FER2</accession>
<proteinExistence type="inferred from homology"/>